<dbReference type="EMBL" id="JAENII010000003">
    <property type="protein sequence ID" value="MBK1826495.1"/>
    <property type="molecule type" value="Genomic_DNA"/>
</dbReference>
<proteinExistence type="predicted"/>
<dbReference type="Proteomes" id="UP000658278">
    <property type="component" value="Unassembled WGS sequence"/>
</dbReference>
<dbReference type="RefSeq" id="WP_200277509.1">
    <property type="nucleotide sequence ID" value="NZ_JAENII010000003.1"/>
</dbReference>
<keyword evidence="2" id="KW-1185">Reference proteome</keyword>
<protein>
    <submittedName>
        <fullName evidence="1">Prepilin-type N-terminal cleavage/methylation domain-containing protein</fullName>
    </submittedName>
</protein>
<evidence type="ECO:0000313" key="2">
    <source>
        <dbReference type="Proteomes" id="UP000658278"/>
    </source>
</evidence>
<dbReference type="InterPro" id="IPR012902">
    <property type="entry name" value="N_methyl_site"/>
</dbReference>
<comment type="caution">
    <text evidence="1">The sequence shown here is derived from an EMBL/GenBank/DDBJ whole genome shotgun (WGS) entry which is preliminary data.</text>
</comment>
<reference evidence="1" key="1">
    <citation type="submission" date="2021-01" db="EMBL/GenBank/DDBJ databases">
        <title>Modified the classification status of verrucomicrobia.</title>
        <authorList>
            <person name="Feng X."/>
        </authorList>
    </citation>
    <scope>NUCLEOTIDE SEQUENCE</scope>
    <source>
        <strain evidence="1">KCTC 22201</strain>
    </source>
</reference>
<accession>A0A934R9P4</accession>
<evidence type="ECO:0000313" key="1">
    <source>
        <dbReference type="EMBL" id="MBK1826495.1"/>
    </source>
</evidence>
<organism evidence="1 2">
    <name type="scientific">Haloferula rosea</name>
    <dbReference type="NCBI Taxonomy" id="490093"/>
    <lineage>
        <taxon>Bacteria</taxon>
        <taxon>Pseudomonadati</taxon>
        <taxon>Verrucomicrobiota</taxon>
        <taxon>Verrucomicrobiia</taxon>
        <taxon>Verrucomicrobiales</taxon>
        <taxon>Verrucomicrobiaceae</taxon>
        <taxon>Haloferula</taxon>
    </lineage>
</organism>
<dbReference type="PROSITE" id="PS00409">
    <property type="entry name" value="PROKAR_NTER_METHYL"/>
    <property type="match status" value="1"/>
</dbReference>
<dbReference type="NCBIfam" id="TIGR02532">
    <property type="entry name" value="IV_pilin_GFxxxE"/>
    <property type="match status" value="1"/>
</dbReference>
<gene>
    <name evidence="1" type="ORF">JIN81_05660</name>
</gene>
<dbReference type="Pfam" id="PF07963">
    <property type="entry name" value="N_methyl"/>
    <property type="match status" value="1"/>
</dbReference>
<sequence>MRVRSPHGFTLVEMMVSMGIGTIVLLLAVTSLRSTGDGYNQSTNSMAAEREARAVLTIAAEDLSKAVTGREMVFGGGDTGWRKDRLGFLCLQPADAQSADDRVGDLCAVVYYLKDLQMGRDPVRCLMRGFRDSKETFDALRAGTVASLYEPAEVDEPVAFGVLGFEADPLLRETGGEWGAWTRAADPEWDGPDAVRLRLVVARRELMGKLRNAGDWDSSPLLGNPEDAEDSPDLEVYEVVNAFSHES</sequence>
<name>A0A934R9P4_9BACT</name>
<dbReference type="AlphaFoldDB" id="A0A934R9P4"/>